<dbReference type="InterPro" id="IPR014710">
    <property type="entry name" value="RmlC-like_jellyroll"/>
</dbReference>
<dbReference type="KEGG" id="arev:RVR_9290"/>
<feature type="compositionally biased region" description="Basic and acidic residues" evidence="2">
    <location>
        <begin position="194"/>
        <end position="214"/>
    </location>
</feature>
<reference evidence="4 5" key="4">
    <citation type="journal article" date="2020" name="Sci. Rep.">
        <title>beta-carboline chemical signals induce reveromycin production through a LuxR family regulator in Streptomyces sp. SN-593.</title>
        <authorList>
            <person name="Panthee S."/>
            <person name="Kito N."/>
            <person name="Hayashi T."/>
            <person name="Shimizu T."/>
            <person name="Ishikawa J."/>
            <person name="Hamamoto H."/>
            <person name="Osada H."/>
            <person name="Takahashi S."/>
        </authorList>
    </citation>
    <scope>NUCLEOTIDE SEQUENCE [LARGE SCALE GENOMIC DNA]</scope>
    <source>
        <strain evidence="4 5">SN-593</strain>
    </source>
</reference>
<evidence type="ECO:0000259" key="3">
    <source>
        <dbReference type="PROSITE" id="PS50943"/>
    </source>
</evidence>
<dbReference type="InterPro" id="IPR010982">
    <property type="entry name" value="Lambda_DNA-bd_dom_sf"/>
</dbReference>
<dbReference type="InterPro" id="IPR011051">
    <property type="entry name" value="RmlC_Cupin_sf"/>
</dbReference>
<dbReference type="Gene3D" id="1.10.260.40">
    <property type="entry name" value="lambda repressor-like DNA-binding domains"/>
    <property type="match status" value="1"/>
</dbReference>
<feature type="domain" description="HTH cro/C1-type" evidence="3">
    <location>
        <begin position="11"/>
        <end position="65"/>
    </location>
</feature>
<feature type="compositionally biased region" description="Gly residues" evidence="2">
    <location>
        <begin position="215"/>
        <end position="226"/>
    </location>
</feature>
<keyword evidence="1" id="KW-0238">DNA-binding</keyword>
<feature type="compositionally biased region" description="Low complexity" evidence="2">
    <location>
        <begin position="77"/>
        <end position="88"/>
    </location>
</feature>
<dbReference type="PANTHER" id="PTHR46797">
    <property type="entry name" value="HTH-TYPE TRANSCRIPTIONAL REGULATOR"/>
    <property type="match status" value="1"/>
</dbReference>
<dbReference type="SMART" id="SM00530">
    <property type="entry name" value="HTH_XRE"/>
    <property type="match status" value="1"/>
</dbReference>
<dbReference type="AlphaFoldDB" id="A0A7U3UZK6"/>
<reference evidence="4 5" key="2">
    <citation type="journal article" date="2011" name="J. Antibiot.">
        <title>Furaquinocins I and J: novel polyketide isoprenoid hybrid compounds from Streptomyces reveromyceticus SN-593.</title>
        <authorList>
            <person name="Panthee S."/>
            <person name="Takahashi S."/>
            <person name="Takagi H."/>
            <person name="Nogawa T."/>
            <person name="Oowada E."/>
            <person name="Uramoto M."/>
            <person name="Osada H."/>
        </authorList>
    </citation>
    <scope>NUCLEOTIDE SEQUENCE [LARGE SCALE GENOMIC DNA]</scope>
    <source>
        <strain evidence="4 5">SN-593</strain>
    </source>
</reference>
<dbReference type="SUPFAM" id="SSF51182">
    <property type="entry name" value="RmlC-like cupins"/>
    <property type="match status" value="1"/>
</dbReference>
<dbReference type="InterPro" id="IPR050807">
    <property type="entry name" value="TransReg_Diox_bact_type"/>
</dbReference>
<dbReference type="GO" id="GO:0005829">
    <property type="term" value="C:cytosol"/>
    <property type="evidence" value="ECO:0007669"/>
    <property type="project" value="TreeGrafter"/>
</dbReference>
<dbReference type="Pfam" id="PF01381">
    <property type="entry name" value="HTH_3"/>
    <property type="match status" value="1"/>
</dbReference>
<organism evidence="4 5">
    <name type="scientific">Actinacidiphila reveromycinica</name>
    <dbReference type="NCBI Taxonomy" id="659352"/>
    <lineage>
        <taxon>Bacteria</taxon>
        <taxon>Bacillati</taxon>
        <taxon>Actinomycetota</taxon>
        <taxon>Actinomycetes</taxon>
        <taxon>Kitasatosporales</taxon>
        <taxon>Streptomycetaceae</taxon>
        <taxon>Actinacidiphila</taxon>
    </lineage>
</organism>
<dbReference type="EMBL" id="AP018365">
    <property type="protein sequence ID" value="BBB01742.1"/>
    <property type="molecule type" value="Genomic_DNA"/>
</dbReference>
<evidence type="ECO:0000256" key="2">
    <source>
        <dbReference type="SAM" id="MobiDB-lite"/>
    </source>
</evidence>
<name>A0A7U3UZK6_9ACTN</name>
<dbReference type="Proteomes" id="UP000595703">
    <property type="component" value="Chromosome"/>
</dbReference>
<dbReference type="CDD" id="cd00093">
    <property type="entry name" value="HTH_XRE"/>
    <property type="match status" value="1"/>
</dbReference>
<sequence length="247" mass="25574">MELNEQVGLRLRALREERRLSLSELARRSRVGKATLSELEGGRRNPTLETLYALTTALGTPLSSVLADPAPGPPGDPLGSPAAGAPGVARAGATGEAVTALLTDRHESAVAVTDVFRIRIRAGAVQRSDAHLPGVREHLYVLDGTAVVGEPAAPVTAGPGEYAHWRADRPHVYGAPHGDVEAVLFVRYTLTGDGSDRSDRSDRADRADRVHGMDGEGGTGGPGGRTASGTEEADRAAGTVRGGGARG</sequence>
<gene>
    <name evidence="4" type="ORF">RVR_9290</name>
</gene>
<evidence type="ECO:0000256" key="1">
    <source>
        <dbReference type="ARBA" id="ARBA00023125"/>
    </source>
</evidence>
<dbReference type="Gene3D" id="2.60.120.10">
    <property type="entry name" value="Jelly Rolls"/>
    <property type="match status" value="1"/>
</dbReference>
<dbReference type="GO" id="GO:0003700">
    <property type="term" value="F:DNA-binding transcription factor activity"/>
    <property type="evidence" value="ECO:0007669"/>
    <property type="project" value="TreeGrafter"/>
</dbReference>
<feature type="region of interest" description="Disordered" evidence="2">
    <location>
        <begin position="64"/>
        <end position="88"/>
    </location>
</feature>
<evidence type="ECO:0000313" key="4">
    <source>
        <dbReference type="EMBL" id="BBB01742.1"/>
    </source>
</evidence>
<dbReference type="InterPro" id="IPR001387">
    <property type="entry name" value="Cro/C1-type_HTH"/>
</dbReference>
<dbReference type="SUPFAM" id="SSF47413">
    <property type="entry name" value="lambda repressor-like DNA-binding domains"/>
    <property type="match status" value="1"/>
</dbReference>
<protein>
    <submittedName>
        <fullName evidence="4">Putative transcriptional regulator</fullName>
    </submittedName>
</protein>
<dbReference type="GO" id="GO:0003677">
    <property type="term" value="F:DNA binding"/>
    <property type="evidence" value="ECO:0007669"/>
    <property type="project" value="UniProtKB-KW"/>
</dbReference>
<keyword evidence="5" id="KW-1185">Reference proteome</keyword>
<reference evidence="4 5" key="3">
    <citation type="journal article" date="2011" name="Nat. Chem. Biol.">
        <title>Reveromycin A biosynthesis uses RevG and RevJ for stereospecific spiroacetal formation.</title>
        <authorList>
            <person name="Takahashi S."/>
            <person name="Toyoda A."/>
            <person name="Sekiyama Y."/>
            <person name="Takagi H."/>
            <person name="Nogawa T."/>
            <person name="Uramoto M."/>
            <person name="Suzuki R."/>
            <person name="Koshino H."/>
            <person name="Kumano T."/>
            <person name="Panthee S."/>
            <person name="Dairi T."/>
            <person name="Ishikawa J."/>
            <person name="Ikeda H."/>
            <person name="Sakaki Y."/>
            <person name="Osada H."/>
        </authorList>
    </citation>
    <scope>NUCLEOTIDE SEQUENCE [LARGE SCALE GENOMIC DNA]</scope>
    <source>
        <strain evidence="4 5">SN-593</strain>
    </source>
</reference>
<dbReference type="PROSITE" id="PS50943">
    <property type="entry name" value="HTH_CROC1"/>
    <property type="match status" value="1"/>
</dbReference>
<reference evidence="4 5" key="1">
    <citation type="journal article" date="2010" name="J. Bacteriol.">
        <title>Biochemical characterization of a novel indole prenyltransferase from Streptomyces sp. SN-593.</title>
        <authorList>
            <person name="Takahashi S."/>
            <person name="Takagi H."/>
            <person name="Toyoda A."/>
            <person name="Uramoto M."/>
            <person name="Nogawa T."/>
            <person name="Ueki M."/>
            <person name="Sakaki Y."/>
            <person name="Osada H."/>
        </authorList>
    </citation>
    <scope>NUCLEOTIDE SEQUENCE [LARGE SCALE GENOMIC DNA]</scope>
    <source>
        <strain evidence="4 5">SN-593</strain>
    </source>
</reference>
<dbReference type="PANTHER" id="PTHR46797:SF1">
    <property type="entry name" value="METHYLPHOSPHONATE SYNTHASE"/>
    <property type="match status" value="1"/>
</dbReference>
<proteinExistence type="predicted"/>
<evidence type="ECO:0000313" key="5">
    <source>
        <dbReference type="Proteomes" id="UP000595703"/>
    </source>
</evidence>
<accession>A0A7U3UZK6</accession>
<feature type="region of interest" description="Disordered" evidence="2">
    <location>
        <begin position="194"/>
        <end position="247"/>
    </location>
</feature>